<sequence length="94" mass="10843">MTPRTNQLIIACQNNESILSLPLLFFFSLPVLSIGVALFLLPFHMFRNFFLFLTSIIPMTSSFLFLFNVIIIRLLLFPMGLFSRSGSRFLPPHF</sequence>
<dbReference type="Proteomes" id="UP000297245">
    <property type="component" value="Unassembled WGS sequence"/>
</dbReference>
<accession>A0A4S8LR37</accession>
<keyword evidence="1" id="KW-0812">Transmembrane</keyword>
<evidence type="ECO:0000313" key="2">
    <source>
        <dbReference type="EMBL" id="THU91433.1"/>
    </source>
</evidence>
<organism evidence="2 3">
    <name type="scientific">Dendrothele bispora (strain CBS 962.96)</name>
    <dbReference type="NCBI Taxonomy" id="1314807"/>
    <lineage>
        <taxon>Eukaryota</taxon>
        <taxon>Fungi</taxon>
        <taxon>Dikarya</taxon>
        <taxon>Basidiomycota</taxon>
        <taxon>Agaricomycotina</taxon>
        <taxon>Agaricomycetes</taxon>
        <taxon>Agaricomycetidae</taxon>
        <taxon>Agaricales</taxon>
        <taxon>Agaricales incertae sedis</taxon>
        <taxon>Dendrothele</taxon>
    </lineage>
</organism>
<gene>
    <name evidence="2" type="ORF">K435DRAFT_234037</name>
</gene>
<reference evidence="2 3" key="1">
    <citation type="journal article" date="2019" name="Nat. Ecol. Evol.">
        <title>Megaphylogeny resolves global patterns of mushroom evolution.</title>
        <authorList>
            <person name="Varga T."/>
            <person name="Krizsan K."/>
            <person name="Foldi C."/>
            <person name="Dima B."/>
            <person name="Sanchez-Garcia M."/>
            <person name="Sanchez-Ramirez S."/>
            <person name="Szollosi G.J."/>
            <person name="Szarkandi J.G."/>
            <person name="Papp V."/>
            <person name="Albert L."/>
            <person name="Andreopoulos W."/>
            <person name="Angelini C."/>
            <person name="Antonin V."/>
            <person name="Barry K.W."/>
            <person name="Bougher N.L."/>
            <person name="Buchanan P."/>
            <person name="Buyck B."/>
            <person name="Bense V."/>
            <person name="Catcheside P."/>
            <person name="Chovatia M."/>
            <person name="Cooper J."/>
            <person name="Damon W."/>
            <person name="Desjardin D."/>
            <person name="Finy P."/>
            <person name="Geml J."/>
            <person name="Haridas S."/>
            <person name="Hughes K."/>
            <person name="Justo A."/>
            <person name="Karasinski D."/>
            <person name="Kautmanova I."/>
            <person name="Kiss B."/>
            <person name="Kocsube S."/>
            <person name="Kotiranta H."/>
            <person name="LaButti K.M."/>
            <person name="Lechner B.E."/>
            <person name="Liimatainen K."/>
            <person name="Lipzen A."/>
            <person name="Lukacs Z."/>
            <person name="Mihaltcheva S."/>
            <person name="Morgado L.N."/>
            <person name="Niskanen T."/>
            <person name="Noordeloos M.E."/>
            <person name="Ohm R.A."/>
            <person name="Ortiz-Santana B."/>
            <person name="Ovrebo C."/>
            <person name="Racz N."/>
            <person name="Riley R."/>
            <person name="Savchenko A."/>
            <person name="Shiryaev A."/>
            <person name="Soop K."/>
            <person name="Spirin V."/>
            <person name="Szebenyi C."/>
            <person name="Tomsovsky M."/>
            <person name="Tulloss R.E."/>
            <person name="Uehling J."/>
            <person name="Grigoriev I.V."/>
            <person name="Vagvolgyi C."/>
            <person name="Papp T."/>
            <person name="Martin F.M."/>
            <person name="Miettinen O."/>
            <person name="Hibbett D.S."/>
            <person name="Nagy L.G."/>
        </authorList>
    </citation>
    <scope>NUCLEOTIDE SEQUENCE [LARGE SCALE GENOMIC DNA]</scope>
    <source>
        <strain evidence="2 3">CBS 962.96</strain>
    </source>
</reference>
<proteinExistence type="predicted"/>
<protein>
    <submittedName>
        <fullName evidence="2">Uncharacterized protein</fullName>
    </submittedName>
</protein>
<keyword evidence="3" id="KW-1185">Reference proteome</keyword>
<name>A0A4S8LR37_DENBC</name>
<evidence type="ECO:0000256" key="1">
    <source>
        <dbReference type="SAM" id="Phobius"/>
    </source>
</evidence>
<evidence type="ECO:0000313" key="3">
    <source>
        <dbReference type="Proteomes" id="UP000297245"/>
    </source>
</evidence>
<feature type="transmembrane region" description="Helical" evidence="1">
    <location>
        <begin position="49"/>
        <end position="76"/>
    </location>
</feature>
<keyword evidence="1" id="KW-0472">Membrane</keyword>
<keyword evidence="1" id="KW-1133">Transmembrane helix</keyword>
<feature type="transmembrane region" description="Helical" evidence="1">
    <location>
        <begin position="21"/>
        <end position="43"/>
    </location>
</feature>
<dbReference type="EMBL" id="ML179306">
    <property type="protein sequence ID" value="THU91433.1"/>
    <property type="molecule type" value="Genomic_DNA"/>
</dbReference>
<dbReference type="AlphaFoldDB" id="A0A4S8LR37"/>